<dbReference type="InterPro" id="IPR012907">
    <property type="entry name" value="Peptidase_S11_C"/>
</dbReference>
<dbReference type="GO" id="GO:0006508">
    <property type="term" value="P:proteolysis"/>
    <property type="evidence" value="ECO:0007669"/>
    <property type="project" value="UniProtKB-KW"/>
</dbReference>
<dbReference type="Pfam" id="PF00768">
    <property type="entry name" value="Peptidase_S11"/>
    <property type="match status" value="1"/>
</dbReference>
<feature type="active site" description="Acyl-ester intermediate" evidence="13">
    <location>
        <position position="57"/>
    </location>
</feature>
<keyword evidence="7 16" id="KW-0732">Signal</keyword>
<dbReference type="GO" id="GO:0008360">
    <property type="term" value="P:regulation of cell shape"/>
    <property type="evidence" value="ECO:0007669"/>
    <property type="project" value="UniProtKB-KW"/>
</dbReference>
<dbReference type="PANTHER" id="PTHR21581">
    <property type="entry name" value="D-ALANYL-D-ALANINE CARBOXYPEPTIDASE"/>
    <property type="match status" value="1"/>
</dbReference>
<comment type="similarity">
    <text evidence="3 15">Belongs to the peptidase S11 family.</text>
</comment>
<dbReference type="EMBL" id="FOCM01000002">
    <property type="protein sequence ID" value="SEN01636.1"/>
    <property type="molecule type" value="Genomic_DNA"/>
</dbReference>
<dbReference type="PANTHER" id="PTHR21581:SF6">
    <property type="entry name" value="TRAFFICKING PROTEIN PARTICLE COMPLEX SUBUNIT 12"/>
    <property type="match status" value="1"/>
</dbReference>
<evidence type="ECO:0000256" key="10">
    <source>
        <dbReference type="ARBA" id="ARBA00022984"/>
    </source>
</evidence>
<feature type="chain" id="PRO_5011491554" description="serine-type D-Ala-D-Ala carboxypeptidase" evidence="16">
    <location>
        <begin position="23"/>
        <end position="407"/>
    </location>
</feature>
<evidence type="ECO:0000256" key="8">
    <source>
        <dbReference type="ARBA" id="ARBA00022801"/>
    </source>
</evidence>
<dbReference type="Proteomes" id="UP000199372">
    <property type="component" value="Unassembled WGS sequence"/>
</dbReference>
<evidence type="ECO:0000259" key="17">
    <source>
        <dbReference type="SMART" id="SM00936"/>
    </source>
</evidence>
<dbReference type="InterPro" id="IPR012338">
    <property type="entry name" value="Beta-lactam/transpept-like"/>
</dbReference>
<feature type="active site" evidence="13">
    <location>
        <position position="117"/>
    </location>
</feature>
<evidence type="ECO:0000313" key="18">
    <source>
        <dbReference type="EMBL" id="SEN01636.1"/>
    </source>
</evidence>
<evidence type="ECO:0000313" key="19">
    <source>
        <dbReference type="Proteomes" id="UP000199372"/>
    </source>
</evidence>
<accession>A0A1H8D361</accession>
<gene>
    <name evidence="18" type="ORF">SAMN04488011_102183</name>
</gene>
<evidence type="ECO:0000256" key="11">
    <source>
        <dbReference type="ARBA" id="ARBA00023316"/>
    </source>
</evidence>
<proteinExistence type="inferred from homology"/>
<evidence type="ECO:0000256" key="15">
    <source>
        <dbReference type="RuleBase" id="RU004016"/>
    </source>
</evidence>
<evidence type="ECO:0000256" key="4">
    <source>
        <dbReference type="ARBA" id="ARBA00012448"/>
    </source>
</evidence>
<dbReference type="PRINTS" id="PR00725">
    <property type="entry name" value="DADACBPTASE1"/>
</dbReference>
<reference evidence="19" key="1">
    <citation type="submission" date="2016-10" db="EMBL/GenBank/DDBJ databases">
        <authorList>
            <person name="Varghese N."/>
            <person name="Submissions S."/>
        </authorList>
    </citation>
    <scope>NUCLEOTIDE SEQUENCE [LARGE SCALE GENOMIC DNA]</scope>
    <source>
        <strain evidence="19">DSM 26893</strain>
    </source>
</reference>
<keyword evidence="19" id="KW-1185">Reference proteome</keyword>
<keyword evidence="5 18" id="KW-0121">Carboxypeptidase</keyword>
<evidence type="ECO:0000256" key="1">
    <source>
        <dbReference type="ARBA" id="ARBA00003217"/>
    </source>
</evidence>
<protein>
    <recommendedName>
        <fullName evidence="4">serine-type D-Ala-D-Ala carboxypeptidase</fullName>
        <ecNumber evidence="4">3.4.16.4</ecNumber>
    </recommendedName>
</protein>
<dbReference type="InterPro" id="IPR018044">
    <property type="entry name" value="Peptidase_S11"/>
</dbReference>
<dbReference type="GO" id="GO:0071555">
    <property type="term" value="P:cell wall organization"/>
    <property type="evidence" value="ECO:0007669"/>
    <property type="project" value="UniProtKB-KW"/>
</dbReference>
<dbReference type="UniPathway" id="UPA00219"/>
<feature type="signal peptide" evidence="16">
    <location>
        <begin position="1"/>
        <end position="22"/>
    </location>
</feature>
<feature type="binding site" evidence="14">
    <location>
        <position position="222"/>
    </location>
    <ligand>
        <name>substrate</name>
    </ligand>
</feature>
<dbReference type="AlphaFoldDB" id="A0A1H8D361"/>
<evidence type="ECO:0000256" key="6">
    <source>
        <dbReference type="ARBA" id="ARBA00022670"/>
    </source>
</evidence>
<keyword evidence="9" id="KW-0133">Cell shape</keyword>
<dbReference type="Gene3D" id="3.40.710.10">
    <property type="entry name" value="DD-peptidase/beta-lactamase superfamily"/>
    <property type="match status" value="1"/>
</dbReference>
<evidence type="ECO:0000256" key="12">
    <source>
        <dbReference type="ARBA" id="ARBA00034000"/>
    </source>
</evidence>
<comment type="function">
    <text evidence="1">Removes C-terminal D-alanyl residues from sugar-peptide cell wall precursors.</text>
</comment>
<evidence type="ECO:0000256" key="3">
    <source>
        <dbReference type="ARBA" id="ARBA00007164"/>
    </source>
</evidence>
<dbReference type="SUPFAM" id="SSF69189">
    <property type="entry name" value="Penicillin-binding protein associated domain"/>
    <property type="match status" value="1"/>
</dbReference>
<dbReference type="SMART" id="SM00936">
    <property type="entry name" value="PBP5_C"/>
    <property type="match status" value="1"/>
</dbReference>
<dbReference type="RefSeq" id="WP_175481663.1">
    <property type="nucleotide sequence ID" value="NZ_FOCM01000002.1"/>
</dbReference>
<evidence type="ECO:0000256" key="5">
    <source>
        <dbReference type="ARBA" id="ARBA00022645"/>
    </source>
</evidence>
<comment type="pathway">
    <text evidence="2">Cell wall biogenesis; peptidoglycan biosynthesis.</text>
</comment>
<dbReference type="Gene3D" id="2.60.410.10">
    <property type="entry name" value="D-Ala-D-Ala carboxypeptidase, C-terminal domain"/>
    <property type="match status" value="1"/>
</dbReference>
<evidence type="ECO:0000256" key="14">
    <source>
        <dbReference type="PIRSR" id="PIRSR618044-2"/>
    </source>
</evidence>
<organism evidence="18 19">
    <name type="scientific">Palleronia pelagia</name>
    <dbReference type="NCBI Taxonomy" id="387096"/>
    <lineage>
        <taxon>Bacteria</taxon>
        <taxon>Pseudomonadati</taxon>
        <taxon>Pseudomonadota</taxon>
        <taxon>Alphaproteobacteria</taxon>
        <taxon>Rhodobacterales</taxon>
        <taxon>Roseobacteraceae</taxon>
        <taxon>Palleronia</taxon>
    </lineage>
</organism>
<keyword evidence="10" id="KW-0573">Peptidoglycan synthesis</keyword>
<sequence>MTRLFRILWAVPAIMMAGAALAQAEFDTRAGSAWVYDVGTGTVLMEKNADVPLPPASMSKLMTLNMLFEALGDGRVSMDTRFGVSSRAAALGGSSMYLTENDRPTVEELIQGIIVQSGNDACVVVAEGLAGSEDAFARQMTARARDLGMTQSTFANASGWPNPNHRMSMHDLGILATRLITEFPDLYGYFAQKTFEYDGRVPANHNNRNPLLGLGIGADGLKTGHTQEAGYGLVGSAAQGDRRVVFVISGLDSEKARAEEAERMVSWAFRQFVERQVVSKGQSVAMADVWLGNTAQVGLVAANDAEMLIPALSQDSMVAEAKFTGPIQAPIAEGQQIGTLVIKVEGLPDTEMPLLADRAVSAAGFVPRLKTAAGVLFRQLLGATGADELAAAAEEAVADAAAAVTPQ</sequence>
<keyword evidence="11" id="KW-0961">Cell wall biogenesis/degradation</keyword>
<dbReference type="Pfam" id="PF07943">
    <property type="entry name" value="PBP5_C"/>
    <property type="match status" value="1"/>
</dbReference>
<dbReference type="SUPFAM" id="SSF56601">
    <property type="entry name" value="beta-lactamase/transpeptidase-like"/>
    <property type="match status" value="1"/>
</dbReference>
<feature type="domain" description="Peptidase S11 D-Ala-D-Ala carboxypeptidase A C-terminal" evidence="17">
    <location>
        <begin position="272"/>
        <end position="362"/>
    </location>
</feature>
<dbReference type="GO" id="GO:0009252">
    <property type="term" value="P:peptidoglycan biosynthetic process"/>
    <property type="evidence" value="ECO:0007669"/>
    <property type="project" value="UniProtKB-UniPathway"/>
</dbReference>
<dbReference type="InterPro" id="IPR001967">
    <property type="entry name" value="Peptidase_S11_N"/>
</dbReference>
<dbReference type="InterPro" id="IPR037167">
    <property type="entry name" value="Peptidase_S11_C_sf"/>
</dbReference>
<keyword evidence="8" id="KW-0378">Hydrolase</keyword>
<evidence type="ECO:0000256" key="2">
    <source>
        <dbReference type="ARBA" id="ARBA00004752"/>
    </source>
</evidence>
<evidence type="ECO:0000256" key="16">
    <source>
        <dbReference type="SAM" id="SignalP"/>
    </source>
</evidence>
<evidence type="ECO:0000256" key="7">
    <source>
        <dbReference type="ARBA" id="ARBA00022729"/>
    </source>
</evidence>
<dbReference type="GO" id="GO:0009002">
    <property type="term" value="F:serine-type D-Ala-D-Ala carboxypeptidase activity"/>
    <property type="evidence" value="ECO:0007669"/>
    <property type="project" value="UniProtKB-EC"/>
</dbReference>
<feature type="active site" description="Proton acceptor" evidence="13">
    <location>
        <position position="60"/>
    </location>
</feature>
<comment type="catalytic activity">
    <reaction evidence="12">
        <text>Preferential cleavage: (Ac)2-L-Lys-D-Ala-|-D-Ala. Also transpeptidation of peptidyl-alanyl moieties that are N-acyl substituents of D-alanine.</text>
        <dbReference type="EC" id="3.4.16.4"/>
    </reaction>
</comment>
<keyword evidence="6" id="KW-0645">Protease</keyword>
<name>A0A1H8D361_9RHOB</name>
<dbReference type="InterPro" id="IPR015956">
    <property type="entry name" value="Peniciliin-bd_prot_C_sf"/>
</dbReference>
<evidence type="ECO:0000256" key="9">
    <source>
        <dbReference type="ARBA" id="ARBA00022960"/>
    </source>
</evidence>
<evidence type="ECO:0000256" key="13">
    <source>
        <dbReference type="PIRSR" id="PIRSR618044-1"/>
    </source>
</evidence>
<dbReference type="EC" id="3.4.16.4" evidence="4"/>